<sequence>MANEGKREWNIKLIDTRTKKFLNDDTGVFQVYTAGSPLRLQINNAAGADISQESPNAGGDWTSAVMTDGTLRFWTNRTVSAVDVSILTAGGRAYWLDGTTQSQHRVDVDPHRENYVLVAAVDNRQSASNVKKIGFQLKKGMIVNDVFINVTSIFTGASQVSNNIFNVGRSGQADAFLNGIKLSTTGIKIPTLDSSTGLVVAVQVRGTELI</sequence>
<proteinExistence type="predicted"/>
<organism evidence="1">
    <name type="scientific">marine sediment metagenome</name>
    <dbReference type="NCBI Taxonomy" id="412755"/>
    <lineage>
        <taxon>unclassified sequences</taxon>
        <taxon>metagenomes</taxon>
        <taxon>ecological metagenomes</taxon>
    </lineage>
</organism>
<reference evidence="1" key="1">
    <citation type="journal article" date="2015" name="Nature">
        <title>Complex archaea that bridge the gap between prokaryotes and eukaryotes.</title>
        <authorList>
            <person name="Spang A."/>
            <person name="Saw J.H."/>
            <person name="Jorgensen S.L."/>
            <person name="Zaremba-Niedzwiedzka K."/>
            <person name="Martijn J."/>
            <person name="Lind A.E."/>
            <person name="van Eijk R."/>
            <person name="Schleper C."/>
            <person name="Guy L."/>
            <person name="Ettema T.J."/>
        </authorList>
    </citation>
    <scope>NUCLEOTIDE SEQUENCE</scope>
</reference>
<protein>
    <submittedName>
        <fullName evidence="1">Uncharacterized protein</fullName>
    </submittedName>
</protein>
<dbReference type="EMBL" id="LAZR01011499">
    <property type="protein sequence ID" value="KKM61360.1"/>
    <property type="molecule type" value="Genomic_DNA"/>
</dbReference>
<feature type="non-terminal residue" evidence="1">
    <location>
        <position position="210"/>
    </location>
</feature>
<name>A0A0F9LBE2_9ZZZZ</name>
<dbReference type="AlphaFoldDB" id="A0A0F9LBE2"/>
<evidence type="ECO:0000313" key="1">
    <source>
        <dbReference type="EMBL" id="KKM61360.1"/>
    </source>
</evidence>
<gene>
    <name evidence="1" type="ORF">LCGC14_1532540</name>
</gene>
<accession>A0A0F9LBE2</accession>
<comment type="caution">
    <text evidence="1">The sequence shown here is derived from an EMBL/GenBank/DDBJ whole genome shotgun (WGS) entry which is preliminary data.</text>
</comment>